<keyword evidence="1" id="KW-1185">Reference proteome</keyword>
<name>A0A915PLK1_9BILA</name>
<sequence length="93" mass="9999">MIFVGDKSEEKNEGNSCLARIIEQPSQLVATYSHGNHRTAISPVECGGTPDTMVQLVRVFHCAMCSQDEEKKQLRKTEAVTPLCGSGSCGGVT</sequence>
<proteinExistence type="predicted"/>
<evidence type="ECO:0000313" key="1">
    <source>
        <dbReference type="Proteomes" id="UP000887581"/>
    </source>
</evidence>
<protein>
    <submittedName>
        <fullName evidence="2">Uncharacterized protein</fullName>
    </submittedName>
</protein>
<reference evidence="2" key="1">
    <citation type="submission" date="2022-11" db="UniProtKB">
        <authorList>
            <consortium name="WormBaseParasite"/>
        </authorList>
    </citation>
    <scope>IDENTIFICATION</scope>
</reference>
<evidence type="ECO:0000313" key="2">
    <source>
        <dbReference type="WBParaSite" id="sdigi.contig13.g1319.t1"/>
    </source>
</evidence>
<dbReference type="Proteomes" id="UP000887581">
    <property type="component" value="Unplaced"/>
</dbReference>
<organism evidence="1 2">
    <name type="scientific">Setaria digitata</name>
    <dbReference type="NCBI Taxonomy" id="48799"/>
    <lineage>
        <taxon>Eukaryota</taxon>
        <taxon>Metazoa</taxon>
        <taxon>Ecdysozoa</taxon>
        <taxon>Nematoda</taxon>
        <taxon>Chromadorea</taxon>
        <taxon>Rhabditida</taxon>
        <taxon>Spirurina</taxon>
        <taxon>Spiruromorpha</taxon>
        <taxon>Filarioidea</taxon>
        <taxon>Setariidae</taxon>
        <taxon>Setaria</taxon>
    </lineage>
</organism>
<dbReference type="WBParaSite" id="sdigi.contig13.g1319.t1">
    <property type="protein sequence ID" value="sdigi.contig13.g1319.t1"/>
    <property type="gene ID" value="sdigi.contig13.g1319"/>
</dbReference>
<dbReference type="AlphaFoldDB" id="A0A915PLK1"/>
<accession>A0A915PLK1</accession>